<reference evidence="2 3" key="1">
    <citation type="submission" date="2024-10" db="EMBL/GenBank/DDBJ databases">
        <title>The Natural Products Discovery Center: Release of the First 8490 Sequenced Strains for Exploring Actinobacteria Biosynthetic Diversity.</title>
        <authorList>
            <person name="Kalkreuter E."/>
            <person name="Kautsar S.A."/>
            <person name="Yang D."/>
            <person name="Bader C.D."/>
            <person name="Teijaro C.N."/>
            <person name="Fluegel L."/>
            <person name="Davis C.M."/>
            <person name="Simpson J.R."/>
            <person name="Lauterbach L."/>
            <person name="Steele A.D."/>
            <person name="Gui C."/>
            <person name="Meng S."/>
            <person name="Li G."/>
            <person name="Viehrig K."/>
            <person name="Ye F."/>
            <person name="Su P."/>
            <person name="Kiefer A.F."/>
            <person name="Nichols A."/>
            <person name="Cepeda A.J."/>
            <person name="Yan W."/>
            <person name="Fan B."/>
            <person name="Jiang Y."/>
            <person name="Adhikari A."/>
            <person name="Zheng C.-J."/>
            <person name="Schuster L."/>
            <person name="Cowan T.M."/>
            <person name="Smanski M.J."/>
            <person name="Chevrette M.G."/>
            <person name="De Carvalho L.P.S."/>
            <person name="Shen B."/>
        </authorList>
    </citation>
    <scope>NUCLEOTIDE SEQUENCE [LARGE SCALE GENOMIC DNA]</scope>
    <source>
        <strain evidence="2 3">NPDC002173</strain>
    </source>
</reference>
<dbReference type="RefSeq" id="WP_387412809.1">
    <property type="nucleotide sequence ID" value="NZ_JBIASD010000011.1"/>
</dbReference>
<keyword evidence="1" id="KW-1133">Transmembrane helix</keyword>
<feature type="transmembrane region" description="Helical" evidence="1">
    <location>
        <begin position="31"/>
        <end position="53"/>
    </location>
</feature>
<keyword evidence="1" id="KW-0812">Transmembrane</keyword>
<feature type="transmembrane region" description="Helical" evidence="1">
    <location>
        <begin position="91"/>
        <end position="123"/>
    </location>
</feature>
<proteinExistence type="predicted"/>
<dbReference type="Pfam" id="PF14017">
    <property type="entry name" value="DUF4233"/>
    <property type="match status" value="1"/>
</dbReference>
<evidence type="ECO:0000313" key="2">
    <source>
        <dbReference type="EMBL" id="MFF3667705.1"/>
    </source>
</evidence>
<dbReference type="EMBL" id="JBIASD010000011">
    <property type="protein sequence ID" value="MFF3667705.1"/>
    <property type="molecule type" value="Genomic_DNA"/>
</dbReference>
<dbReference type="Proteomes" id="UP001602013">
    <property type="component" value="Unassembled WGS sequence"/>
</dbReference>
<sequence>MTQSEAMAQGGAMSGGSGEGRFEVTPGMRRLGASVLGMEAIVVALFIPVAIAVAHVDTAVAVSVGIGLAVLCVVAAGMLKRPAGYIAGSVVQLLAIATGFLVTTMFVLGAIFAALWITAIFVARRVEGATKR</sequence>
<evidence type="ECO:0000313" key="3">
    <source>
        <dbReference type="Proteomes" id="UP001602013"/>
    </source>
</evidence>
<protein>
    <submittedName>
        <fullName evidence="2">DUF4233 domain-containing protein</fullName>
    </submittedName>
</protein>
<comment type="caution">
    <text evidence="2">The sequence shown here is derived from an EMBL/GenBank/DDBJ whole genome shotgun (WGS) entry which is preliminary data.</text>
</comment>
<feature type="transmembrane region" description="Helical" evidence="1">
    <location>
        <begin position="59"/>
        <end position="79"/>
    </location>
</feature>
<gene>
    <name evidence="2" type="ORF">ACFYXI_19090</name>
</gene>
<name>A0ABW6SRT8_9ACTN</name>
<accession>A0ABW6SRT8</accession>
<dbReference type="InterPro" id="IPR025327">
    <property type="entry name" value="DUF4233"/>
</dbReference>
<keyword evidence="1" id="KW-0472">Membrane</keyword>
<organism evidence="2 3">
    <name type="scientific">Microtetraspora malaysiensis</name>
    <dbReference type="NCBI Taxonomy" id="161358"/>
    <lineage>
        <taxon>Bacteria</taxon>
        <taxon>Bacillati</taxon>
        <taxon>Actinomycetota</taxon>
        <taxon>Actinomycetes</taxon>
        <taxon>Streptosporangiales</taxon>
        <taxon>Streptosporangiaceae</taxon>
        <taxon>Microtetraspora</taxon>
    </lineage>
</organism>
<evidence type="ECO:0000256" key="1">
    <source>
        <dbReference type="SAM" id="Phobius"/>
    </source>
</evidence>
<keyword evidence="3" id="KW-1185">Reference proteome</keyword>